<gene>
    <name evidence="2" type="ORF">BB451_06235</name>
</gene>
<organism evidence="2 3">
    <name type="scientific">Helicobacter pylori</name>
    <name type="common">Campylobacter pylori</name>
    <dbReference type="NCBI Taxonomy" id="210"/>
    <lineage>
        <taxon>Bacteria</taxon>
        <taxon>Pseudomonadati</taxon>
        <taxon>Campylobacterota</taxon>
        <taxon>Epsilonproteobacteria</taxon>
        <taxon>Campylobacterales</taxon>
        <taxon>Helicobacteraceae</taxon>
        <taxon>Helicobacter</taxon>
    </lineage>
</organism>
<evidence type="ECO:0008006" key="4">
    <source>
        <dbReference type="Google" id="ProtNLM"/>
    </source>
</evidence>
<dbReference type="Proteomes" id="UP000220469">
    <property type="component" value="Unassembled WGS sequence"/>
</dbReference>
<comment type="caution">
    <text evidence="2">The sequence shown here is derived from an EMBL/GenBank/DDBJ whole genome shotgun (WGS) entry which is preliminary data.</text>
</comment>
<dbReference type="InterPro" id="IPR021907">
    <property type="entry name" value="DUF3519"/>
</dbReference>
<accession>A0AB73S0E4</accession>
<feature type="compositionally biased region" description="Polar residues" evidence="1">
    <location>
        <begin position="151"/>
        <end position="164"/>
    </location>
</feature>
<dbReference type="Pfam" id="PF12033">
    <property type="entry name" value="DUF3519"/>
    <property type="match status" value="1"/>
</dbReference>
<dbReference type="AlphaFoldDB" id="A0AB73S0E4"/>
<dbReference type="EMBL" id="MBGM01000006">
    <property type="protein sequence ID" value="PDW29751.1"/>
    <property type="molecule type" value="Genomic_DNA"/>
</dbReference>
<evidence type="ECO:0000256" key="1">
    <source>
        <dbReference type="SAM" id="MobiDB-lite"/>
    </source>
</evidence>
<reference evidence="2 3" key="1">
    <citation type="journal article" date="2017" name="Gut Pathog.">
        <title>Phylogenomics of Colombian Helicobacter pylori isolates.</title>
        <authorList>
            <person name="Gutierrez-Escobar A.J."/>
            <person name="Trujillo E."/>
            <person name="Acevedo O."/>
            <person name="Bravo M.M."/>
        </authorList>
    </citation>
    <scope>NUCLEOTIDE SEQUENCE [LARGE SCALE GENOMIC DNA]</scope>
    <source>
        <strain evidence="2 3">3076</strain>
    </source>
</reference>
<evidence type="ECO:0000313" key="2">
    <source>
        <dbReference type="EMBL" id="PDW29751.1"/>
    </source>
</evidence>
<name>A0AB73S0E4_HELPX</name>
<dbReference type="RefSeq" id="WP_143432346.1">
    <property type="nucleotide sequence ID" value="NZ_MBGM01000006.1"/>
</dbReference>
<feature type="region of interest" description="Disordered" evidence="1">
    <location>
        <begin position="113"/>
        <end position="174"/>
    </location>
</feature>
<proteinExistence type="predicted"/>
<evidence type="ECO:0000313" key="3">
    <source>
        <dbReference type="Proteomes" id="UP000220469"/>
    </source>
</evidence>
<sequence length="195" mass="22322">MFKGELDQTEIKGIDLKDLYILEQGTRHAGAKKILVKHYGEESTGGLTNDELINISEVIKNGSVLLESFERLKNGFRYAYEYEHDGVKLRLVVDDLNNGNKIFDFNRNFKDFRDARPQPSTSKDNGTQPITLDEPNPTQKPLTDQEDLLKTSENLNETPQNATHLSPLEQANAEKHELTLKTMQKMHKTKHKMKL</sequence>
<protein>
    <recommendedName>
        <fullName evidence="4">DUF3519 domain-containing protein</fullName>
    </recommendedName>
</protein>
<feature type="compositionally biased region" description="Polar residues" evidence="1">
    <location>
        <begin position="118"/>
        <end position="142"/>
    </location>
</feature>